<reference evidence="2" key="1">
    <citation type="submission" date="2014-11" db="EMBL/GenBank/DDBJ databases">
        <authorList>
            <person name="Otto D Thomas"/>
            <person name="Naeem Raeece"/>
        </authorList>
    </citation>
    <scope>NUCLEOTIDE SEQUENCE</scope>
</reference>
<dbReference type="AlphaFoldDB" id="A0A0G4HX98"/>
<dbReference type="EMBL" id="CDMZ01004246">
    <property type="protein sequence ID" value="CEM49144.1"/>
    <property type="molecule type" value="Genomic_DNA"/>
</dbReference>
<sequence>MALRALLLASHTRMKGLPLEFHIFPSEVIQRGGDSSAVEDSFQVLQVGDKVGAGREDVVHEQERGRPDQSSEESLDGGLQQSRPTLNAKRESAELSPLVRCTQRHGREREVWWKSEREESLIESFDMDFSTICECRVLWQGELKRGCPERQRHLHLLKTVHLG</sequence>
<protein>
    <submittedName>
        <fullName evidence="2">Uncharacterized protein</fullName>
    </submittedName>
</protein>
<evidence type="ECO:0000313" key="2">
    <source>
        <dbReference type="EMBL" id="CEM49144.1"/>
    </source>
</evidence>
<proteinExistence type="predicted"/>
<gene>
    <name evidence="2" type="ORF">Cvel_33088</name>
</gene>
<dbReference type="VEuPathDB" id="CryptoDB:Cvel_33088"/>
<feature type="compositionally biased region" description="Basic and acidic residues" evidence="1">
    <location>
        <begin position="58"/>
        <end position="69"/>
    </location>
</feature>
<name>A0A0G4HX98_9ALVE</name>
<accession>A0A0G4HX98</accession>
<evidence type="ECO:0000256" key="1">
    <source>
        <dbReference type="SAM" id="MobiDB-lite"/>
    </source>
</evidence>
<feature type="region of interest" description="Disordered" evidence="1">
    <location>
        <begin position="58"/>
        <end position="94"/>
    </location>
</feature>
<organism evidence="2">
    <name type="scientific">Chromera velia CCMP2878</name>
    <dbReference type="NCBI Taxonomy" id="1169474"/>
    <lineage>
        <taxon>Eukaryota</taxon>
        <taxon>Sar</taxon>
        <taxon>Alveolata</taxon>
        <taxon>Colpodellida</taxon>
        <taxon>Chromeraceae</taxon>
        <taxon>Chromera</taxon>
    </lineage>
</organism>